<keyword evidence="1" id="KW-0812">Transmembrane</keyword>
<feature type="transmembrane region" description="Helical" evidence="1">
    <location>
        <begin position="87"/>
        <end position="105"/>
    </location>
</feature>
<keyword evidence="3" id="KW-1185">Reference proteome</keyword>
<dbReference type="InterPro" id="IPR008407">
    <property type="entry name" value="Brnchd-chn_aa_trnsp_AzlD"/>
</dbReference>
<name>A0ABS8D7G8_9NEIS</name>
<feature type="transmembrane region" description="Helical" evidence="1">
    <location>
        <begin position="37"/>
        <end position="55"/>
    </location>
</feature>
<feature type="transmembrane region" description="Helical" evidence="1">
    <location>
        <begin position="6"/>
        <end position="25"/>
    </location>
</feature>
<dbReference type="Proteomes" id="UP001165395">
    <property type="component" value="Unassembled WGS sequence"/>
</dbReference>
<protein>
    <submittedName>
        <fullName evidence="2">AzlD domain-containing protein</fullName>
    </submittedName>
</protein>
<evidence type="ECO:0000256" key="1">
    <source>
        <dbReference type="SAM" id="Phobius"/>
    </source>
</evidence>
<reference evidence="2" key="1">
    <citation type="submission" date="2021-10" db="EMBL/GenBank/DDBJ databases">
        <title>The complete genome sequence of Leeia sp. TBRC 13508.</title>
        <authorList>
            <person name="Charoenyingcharoen P."/>
            <person name="Yukphan P."/>
        </authorList>
    </citation>
    <scope>NUCLEOTIDE SEQUENCE</scope>
    <source>
        <strain evidence="2">TBRC 13508</strain>
    </source>
</reference>
<dbReference type="EMBL" id="JAJBZT010000005">
    <property type="protein sequence ID" value="MCB6184154.1"/>
    <property type="molecule type" value="Genomic_DNA"/>
</dbReference>
<dbReference type="RefSeq" id="WP_227180957.1">
    <property type="nucleotide sequence ID" value="NZ_JAJBZT010000005.1"/>
</dbReference>
<organism evidence="2 3">
    <name type="scientific">Leeia speluncae</name>
    <dbReference type="NCBI Taxonomy" id="2884804"/>
    <lineage>
        <taxon>Bacteria</taxon>
        <taxon>Pseudomonadati</taxon>
        <taxon>Pseudomonadota</taxon>
        <taxon>Betaproteobacteria</taxon>
        <taxon>Neisseriales</taxon>
        <taxon>Leeiaceae</taxon>
        <taxon>Leeia</taxon>
    </lineage>
</organism>
<sequence length="107" mass="11881">MRDTLMIIGMMLVTFLPRAFFFVLGEKLHFSENLKTALTFVPVTVLTAITVPMLVLQGDKLALSTSNPWWIAGLVTILVAKLQKNALVTIVVGLCFFFAYKYLVLAA</sequence>
<keyword evidence="1" id="KW-1133">Transmembrane helix</keyword>
<evidence type="ECO:0000313" key="2">
    <source>
        <dbReference type="EMBL" id="MCB6184154.1"/>
    </source>
</evidence>
<comment type="caution">
    <text evidence="2">The sequence shown here is derived from an EMBL/GenBank/DDBJ whole genome shotgun (WGS) entry which is preliminary data.</text>
</comment>
<dbReference type="Pfam" id="PF05437">
    <property type="entry name" value="AzlD"/>
    <property type="match status" value="1"/>
</dbReference>
<gene>
    <name evidence="2" type="ORF">LIN78_11410</name>
</gene>
<accession>A0ABS8D7G8</accession>
<keyword evidence="1" id="KW-0472">Membrane</keyword>
<proteinExistence type="predicted"/>
<evidence type="ECO:0000313" key="3">
    <source>
        <dbReference type="Proteomes" id="UP001165395"/>
    </source>
</evidence>